<dbReference type="Pfam" id="PF08241">
    <property type="entry name" value="Methyltransf_11"/>
    <property type="match status" value="1"/>
</dbReference>
<dbReference type="EMBL" id="JAAGOB010000020">
    <property type="protein sequence ID" value="NED98416.1"/>
    <property type="molecule type" value="Genomic_DNA"/>
</dbReference>
<keyword evidence="2" id="KW-0489">Methyltransferase</keyword>
<dbReference type="Gene3D" id="3.40.50.150">
    <property type="entry name" value="Vaccinia Virus protein VP39"/>
    <property type="match status" value="1"/>
</dbReference>
<evidence type="ECO:0000313" key="3">
    <source>
        <dbReference type="Proteomes" id="UP000469185"/>
    </source>
</evidence>
<dbReference type="GO" id="GO:0008757">
    <property type="term" value="F:S-adenosylmethionine-dependent methyltransferase activity"/>
    <property type="evidence" value="ECO:0007669"/>
    <property type="project" value="InterPro"/>
</dbReference>
<keyword evidence="3" id="KW-1185">Reference proteome</keyword>
<feature type="domain" description="Methyltransferase type 11" evidence="1">
    <location>
        <begin position="71"/>
        <end position="169"/>
    </location>
</feature>
<dbReference type="GO" id="GO:0032259">
    <property type="term" value="P:methylation"/>
    <property type="evidence" value="ECO:0007669"/>
    <property type="project" value="UniProtKB-KW"/>
</dbReference>
<accession>A0A6N9YTP5</accession>
<dbReference type="InterPro" id="IPR013216">
    <property type="entry name" value="Methyltransf_11"/>
</dbReference>
<gene>
    <name evidence="2" type="ORF">G1H11_24250</name>
</gene>
<protein>
    <submittedName>
        <fullName evidence="2">Methyltransferase domain-containing protein</fullName>
    </submittedName>
</protein>
<evidence type="ECO:0000313" key="2">
    <source>
        <dbReference type="EMBL" id="NED98416.1"/>
    </source>
</evidence>
<dbReference type="AlphaFoldDB" id="A0A6N9YTP5"/>
<evidence type="ECO:0000259" key="1">
    <source>
        <dbReference type="Pfam" id="PF08241"/>
    </source>
</evidence>
<keyword evidence="2" id="KW-0808">Transferase</keyword>
<dbReference type="InterPro" id="IPR029063">
    <property type="entry name" value="SAM-dependent_MTases_sf"/>
</dbReference>
<organism evidence="2 3">
    <name type="scientific">Phytoactinopolyspora alkaliphila</name>
    <dbReference type="NCBI Taxonomy" id="1783498"/>
    <lineage>
        <taxon>Bacteria</taxon>
        <taxon>Bacillati</taxon>
        <taxon>Actinomycetota</taxon>
        <taxon>Actinomycetes</taxon>
        <taxon>Jiangellales</taxon>
        <taxon>Jiangellaceae</taxon>
        <taxon>Phytoactinopolyspora</taxon>
    </lineage>
</organism>
<dbReference type="SUPFAM" id="SSF53335">
    <property type="entry name" value="S-adenosyl-L-methionine-dependent methyltransferases"/>
    <property type="match status" value="1"/>
</dbReference>
<sequence length="295" mass="31133">MPASRTGGRAVMADADTAALDARLGYSKVDQQPDVATVLAGMDATAAWPSVRRLRAWERARLAPRPGDEVLDVGCGLGDVAATLAANVAPGGRVVGIDASTSMLEVARSRVADAGVSVDFHTGDAADLGEPDAAFDICRSERTLQWLEEPGRAVNEMVRVLRPGGRLCITDTDWLTLTIDIPDDDAVAAFREAIPRLRGTPASAGSKLLNLCRDAGITGLEATAETHVWTQWSPDTEATPSGVFPIPPIVHQMVEARALDAATGSRFLEQLVHAGRTGRVFMSVGMFAVAGRRPG</sequence>
<reference evidence="2 3" key="1">
    <citation type="submission" date="2020-02" db="EMBL/GenBank/DDBJ databases">
        <authorList>
            <person name="Li X.-J."/>
            <person name="Feng X.-M."/>
        </authorList>
    </citation>
    <scope>NUCLEOTIDE SEQUENCE [LARGE SCALE GENOMIC DNA]</scope>
    <source>
        <strain evidence="2 3">CGMCC 4.7225</strain>
    </source>
</reference>
<proteinExistence type="predicted"/>
<dbReference type="Proteomes" id="UP000469185">
    <property type="component" value="Unassembled WGS sequence"/>
</dbReference>
<dbReference type="PANTHER" id="PTHR42912">
    <property type="entry name" value="METHYLTRANSFERASE"/>
    <property type="match status" value="1"/>
</dbReference>
<dbReference type="InterPro" id="IPR050508">
    <property type="entry name" value="Methyltransf_Superfamily"/>
</dbReference>
<comment type="caution">
    <text evidence="2">The sequence shown here is derived from an EMBL/GenBank/DDBJ whole genome shotgun (WGS) entry which is preliminary data.</text>
</comment>
<name>A0A6N9YTP5_9ACTN</name>
<dbReference type="CDD" id="cd02440">
    <property type="entry name" value="AdoMet_MTases"/>
    <property type="match status" value="1"/>
</dbReference>